<keyword evidence="6" id="KW-1133">Transmembrane helix</keyword>
<feature type="compositionally biased region" description="Polar residues" evidence="9">
    <location>
        <begin position="765"/>
        <end position="779"/>
    </location>
</feature>
<dbReference type="Proteomes" id="UP001239994">
    <property type="component" value="Unassembled WGS sequence"/>
</dbReference>
<dbReference type="GO" id="GO:0016020">
    <property type="term" value="C:membrane"/>
    <property type="evidence" value="ECO:0007669"/>
    <property type="project" value="UniProtKB-SubCell"/>
</dbReference>
<keyword evidence="7" id="KW-0472">Membrane</keyword>
<comment type="similarity">
    <text evidence="2">Belongs to the neurexin family.</text>
</comment>
<comment type="subcellular location">
    <subcellularLocation>
        <location evidence="1">Membrane</location>
        <topology evidence="1">Single-pass type I membrane protein</topology>
    </subcellularLocation>
</comment>
<dbReference type="SUPFAM" id="SSF49899">
    <property type="entry name" value="Concanavalin A-like lectins/glucanases"/>
    <property type="match status" value="2"/>
</dbReference>
<evidence type="ECO:0000259" key="11">
    <source>
        <dbReference type="PROSITE" id="PS50022"/>
    </source>
</evidence>
<keyword evidence="3" id="KW-0245">EGF-like domain</keyword>
<comment type="caution">
    <text evidence="8">Lacks conserved residue(s) required for the propagation of feature annotation.</text>
</comment>
<dbReference type="InterPro" id="IPR050372">
    <property type="entry name" value="Neurexin-related_CASP"/>
</dbReference>
<dbReference type="InterPro" id="IPR013320">
    <property type="entry name" value="ConA-like_dom_sf"/>
</dbReference>
<evidence type="ECO:0000256" key="6">
    <source>
        <dbReference type="ARBA" id="ARBA00022989"/>
    </source>
</evidence>
<feature type="domain" description="F5/8 type C" evidence="11">
    <location>
        <begin position="95"/>
        <end position="255"/>
    </location>
</feature>
<evidence type="ECO:0000256" key="1">
    <source>
        <dbReference type="ARBA" id="ARBA00004479"/>
    </source>
</evidence>
<feature type="domain" description="Laminin G" evidence="12">
    <location>
        <begin position="261"/>
        <end position="445"/>
    </location>
</feature>
<dbReference type="SUPFAM" id="SSF49785">
    <property type="entry name" value="Galactose-binding domain-like"/>
    <property type="match status" value="1"/>
</dbReference>
<keyword evidence="5 10" id="KW-0732">Signal</keyword>
<gene>
    <name evidence="13" type="ORF">P4O66_000723</name>
</gene>
<organism evidence="13 14">
    <name type="scientific">Electrophorus voltai</name>
    <dbReference type="NCBI Taxonomy" id="2609070"/>
    <lineage>
        <taxon>Eukaryota</taxon>
        <taxon>Metazoa</taxon>
        <taxon>Chordata</taxon>
        <taxon>Craniata</taxon>
        <taxon>Vertebrata</taxon>
        <taxon>Euteleostomi</taxon>
        <taxon>Actinopterygii</taxon>
        <taxon>Neopterygii</taxon>
        <taxon>Teleostei</taxon>
        <taxon>Ostariophysi</taxon>
        <taxon>Gymnotiformes</taxon>
        <taxon>Gymnotoidei</taxon>
        <taxon>Gymnotidae</taxon>
        <taxon>Electrophorus</taxon>
    </lineage>
</organism>
<dbReference type="Gene3D" id="2.60.120.260">
    <property type="entry name" value="Galactose-binding domain-like"/>
    <property type="match status" value="1"/>
</dbReference>
<keyword evidence="14" id="KW-1185">Reference proteome</keyword>
<dbReference type="PROSITE" id="PS50025">
    <property type="entry name" value="LAM_G_DOMAIN"/>
    <property type="match status" value="2"/>
</dbReference>
<dbReference type="PANTHER" id="PTHR15036">
    <property type="entry name" value="PIKACHURIN-LIKE PROTEIN"/>
    <property type="match status" value="1"/>
</dbReference>
<dbReference type="InterPro" id="IPR008979">
    <property type="entry name" value="Galactose-bd-like_sf"/>
</dbReference>
<dbReference type="EMBL" id="JAROKS010000012">
    <property type="protein sequence ID" value="KAK1797962.1"/>
    <property type="molecule type" value="Genomic_DNA"/>
</dbReference>
<dbReference type="CDD" id="cd00057">
    <property type="entry name" value="FA58C"/>
    <property type="match status" value="1"/>
</dbReference>
<feature type="domain" description="Laminin G" evidence="12">
    <location>
        <begin position="451"/>
        <end position="641"/>
    </location>
</feature>
<evidence type="ECO:0000256" key="5">
    <source>
        <dbReference type="ARBA" id="ARBA00022729"/>
    </source>
</evidence>
<evidence type="ECO:0000256" key="7">
    <source>
        <dbReference type="ARBA" id="ARBA00023136"/>
    </source>
</evidence>
<evidence type="ECO:0000256" key="10">
    <source>
        <dbReference type="SAM" id="SignalP"/>
    </source>
</evidence>
<dbReference type="PROSITE" id="PS01285">
    <property type="entry name" value="FA58C_1"/>
    <property type="match status" value="1"/>
</dbReference>
<dbReference type="InterPro" id="IPR001791">
    <property type="entry name" value="Laminin_G"/>
</dbReference>
<dbReference type="Pfam" id="PF02210">
    <property type="entry name" value="Laminin_G_2"/>
    <property type="match status" value="2"/>
</dbReference>
<keyword evidence="4" id="KW-0812">Transmembrane</keyword>
<dbReference type="FunFam" id="2.60.120.260:FF:000016">
    <property type="entry name" value="Contactin-associated protein-like 4 isoform 1"/>
    <property type="match status" value="1"/>
</dbReference>
<dbReference type="SMART" id="SM00282">
    <property type="entry name" value="LamG"/>
    <property type="match status" value="2"/>
</dbReference>
<sequence length="786" mass="89985">MHINIFFPSLLLFLAFHGSASRERRRARGGAREEASTGRLAPPSADCRNMRAYIAWRTKKREQVCAVTNKWMIRTMADSHLSHLTCLDITLSNIVGGPCLDPLISPLYASSFLASSRYNFLYSAHFAKLYGSSGWSPSPEDRQPWLQIDLGRKYRIVAIATQGTFNSYDWVTKYTLLYGDRPDAWTPYVMRGGNMCNFPVTCYSLCTLPGNWNYYQVKRNVFHYAFTAKHLRFLPMGWNTEGGGKIGVRLEVYGCPYDSYVVHFEGNDMLAYSFPGGRMHTMQDHYAVNFKTLEKDGVLLHSQGLQGDLVTLELKTGRLYLHMSLGSSTVHATSGMTVLRLGNLLDTQHWHYVSIRRRGRELNFTLDSETERAVLNGEFGYLDLDKQMYVGGVIEKDMPHLPGKVNFRGCMENVFINGINVIYKTMYQEPDIRLAPKKKKMHYTCRDLLWRPMTFAGPNNYLQVPGFFRRNRLAVKFKFRSWDYTGLLLFTRFADELGSLELGLSEGQVNVTLTQPGNKRLRFAAGYRLNDGFWHTVDLAARDNLLSITIDEDESSPLKITNPFMVRTGDRYFFGAEQGVTDGAHFGSGCPKTNNTGRCVTKLARFHGCMQQIFIDDEPVDIDVMLQRKWGRYTELLLGTCGITDRIYTDLGGEERGAEGRGGEERRGEGREGRGGEESGREESRGEERGREESRGEERRAEEKRGEQRRREEKRGEQRRREESRGEERRAEESRGEERRAEEKRGEQRRREEKRGEQRGCCFTSKMNNSVGNQSNNHSGLRDCSL</sequence>
<feature type="chain" id="PRO_5041978710" evidence="10">
    <location>
        <begin position="22"/>
        <end position="786"/>
    </location>
</feature>
<dbReference type="AlphaFoldDB" id="A0AAD8ZF89"/>
<evidence type="ECO:0000259" key="12">
    <source>
        <dbReference type="PROSITE" id="PS50025"/>
    </source>
</evidence>
<comment type="caution">
    <text evidence="13">The sequence shown here is derived from an EMBL/GenBank/DDBJ whole genome shotgun (WGS) entry which is preliminary data.</text>
</comment>
<dbReference type="SMART" id="SM00231">
    <property type="entry name" value="FA58C"/>
    <property type="match status" value="1"/>
</dbReference>
<dbReference type="PROSITE" id="PS50022">
    <property type="entry name" value="FA58C_3"/>
    <property type="match status" value="1"/>
</dbReference>
<dbReference type="Pfam" id="PF00754">
    <property type="entry name" value="F5_F8_type_C"/>
    <property type="match status" value="1"/>
</dbReference>
<evidence type="ECO:0000313" key="14">
    <source>
        <dbReference type="Proteomes" id="UP001239994"/>
    </source>
</evidence>
<dbReference type="CDD" id="cd00110">
    <property type="entry name" value="LamG"/>
    <property type="match status" value="2"/>
</dbReference>
<dbReference type="PANTHER" id="PTHR15036:SF43">
    <property type="entry name" value="CONTACTIN-ASSOCIATED PROTEIN 1"/>
    <property type="match status" value="1"/>
</dbReference>
<evidence type="ECO:0000256" key="8">
    <source>
        <dbReference type="PROSITE-ProRule" id="PRU00122"/>
    </source>
</evidence>
<accession>A0AAD8ZF89</accession>
<reference evidence="13" key="1">
    <citation type="submission" date="2023-03" db="EMBL/GenBank/DDBJ databases">
        <title>Electrophorus voltai genome.</title>
        <authorList>
            <person name="Bian C."/>
        </authorList>
    </citation>
    <scope>NUCLEOTIDE SEQUENCE</scope>
    <source>
        <strain evidence="13">CB-2022</strain>
        <tissue evidence="13">Muscle</tissue>
    </source>
</reference>
<protein>
    <submittedName>
        <fullName evidence="13">Uncharacterized protein</fullName>
    </submittedName>
</protein>
<evidence type="ECO:0000256" key="3">
    <source>
        <dbReference type="ARBA" id="ARBA00022536"/>
    </source>
</evidence>
<feature type="compositionally biased region" description="Basic and acidic residues" evidence="9">
    <location>
        <begin position="653"/>
        <end position="758"/>
    </location>
</feature>
<feature type="region of interest" description="Disordered" evidence="9">
    <location>
        <begin position="653"/>
        <end position="786"/>
    </location>
</feature>
<dbReference type="InterPro" id="IPR000421">
    <property type="entry name" value="FA58C"/>
</dbReference>
<evidence type="ECO:0000313" key="13">
    <source>
        <dbReference type="EMBL" id="KAK1797962.1"/>
    </source>
</evidence>
<evidence type="ECO:0000256" key="9">
    <source>
        <dbReference type="SAM" id="MobiDB-lite"/>
    </source>
</evidence>
<name>A0AAD8ZF89_9TELE</name>
<proteinExistence type="inferred from homology"/>
<dbReference type="Gene3D" id="2.60.120.200">
    <property type="match status" value="2"/>
</dbReference>
<evidence type="ECO:0000256" key="2">
    <source>
        <dbReference type="ARBA" id="ARBA00010241"/>
    </source>
</evidence>
<evidence type="ECO:0000256" key="4">
    <source>
        <dbReference type="ARBA" id="ARBA00022692"/>
    </source>
</evidence>
<feature type="signal peptide" evidence="10">
    <location>
        <begin position="1"/>
        <end position="21"/>
    </location>
</feature>